<sequence>GIVIISILRKNKIVHINFTRIVTLYSAHLYLLASCRTILIGYQLNIFEPGESSSWTRLVLYVSSICHLHEVCMGAAV</sequence>
<gene>
    <name evidence="1" type="ORF">PFISCL1PPCAC_14104</name>
</gene>
<dbReference type="AlphaFoldDB" id="A0AAV5VSY8"/>
<proteinExistence type="predicted"/>
<feature type="non-terminal residue" evidence="1">
    <location>
        <position position="77"/>
    </location>
</feature>
<protein>
    <submittedName>
        <fullName evidence="1">Uncharacterized protein</fullName>
    </submittedName>
</protein>
<evidence type="ECO:0000313" key="2">
    <source>
        <dbReference type="Proteomes" id="UP001432322"/>
    </source>
</evidence>
<dbReference type="EMBL" id="BTSY01000004">
    <property type="protein sequence ID" value="GMT22807.1"/>
    <property type="molecule type" value="Genomic_DNA"/>
</dbReference>
<accession>A0AAV5VSY8</accession>
<reference evidence="1" key="1">
    <citation type="submission" date="2023-10" db="EMBL/GenBank/DDBJ databases">
        <title>Genome assembly of Pristionchus species.</title>
        <authorList>
            <person name="Yoshida K."/>
            <person name="Sommer R.J."/>
        </authorList>
    </citation>
    <scope>NUCLEOTIDE SEQUENCE</scope>
    <source>
        <strain evidence="1">RS5133</strain>
    </source>
</reference>
<feature type="non-terminal residue" evidence="1">
    <location>
        <position position="1"/>
    </location>
</feature>
<dbReference type="Proteomes" id="UP001432322">
    <property type="component" value="Unassembled WGS sequence"/>
</dbReference>
<name>A0AAV5VSY8_9BILA</name>
<organism evidence="1 2">
    <name type="scientific">Pristionchus fissidentatus</name>
    <dbReference type="NCBI Taxonomy" id="1538716"/>
    <lineage>
        <taxon>Eukaryota</taxon>
        <taxon>Metazoa</taxon>
        <taxon>Ecdysozoa</taxon>
        <taxon>Nematoda</taxon>
        <taxon>Chromadorea</taxon>
        <taxon>Rhabditida</taxon>
        <taxon>Rhabditina</taxon>
        <taxon>Diplogasteromorpha</taxon>
        <taxon>Diplogasteroidea</taxon>
        <taxon>Neodiplogasteridae</taxon>
        <taxon>Pristionchus</taxon>
    </lineage>
</organism>
<comment type="caution">
    <text evidence="1">The sequence shown here is derived from an EMBL/GenBank/DDBJ whole genome shotgun (WGS) entry which is preliminary data.</text>
</comment>
<keyword evidence="2" id="KW-1185">Reference proteome</keyword>
<evidence type="ECO:0000313" key="1">
    <source>
        <dbReference type="EMBL" id="GMT22807.1"/>
    </source>
</evidence>